<keyword evidence="1" id="KW-0472">Membrane</keyword>
<evidence type="ECO:0000313" key="3">
    <source>
        <dbReference type="Proteomes" id="UP000649617"/>
    </source>
</evidence>
<dbReference type="OrthoDB" id="428226at2759"/>
<dbReference type="AlphaFoldDB" id="A0A812MDV8"/>
<keyword evidence="3" id="KW-1185">Reference proteome</keyword>
<dbReference type="Proteomes" id="UP000649617">
    <property type="component" value="Unassembled WGS sequence"/>
</dbReference>
<sequence length="134" mass="14990">MSIICPKAFDRFNDYVRGPLQTVFVESIGHEAHVPYHLCVVAFLPMNFYSLVNTLGCDSGPCETSARSEGFASVEWYLGAQAFAWLLCLLLTFPLTHPVLLRCIRLVMSYSDGYLQTVLAVLCCPIAYAYSYIC</sequence>
<accession>A0A812MDV8</accession>
<keyword evidence="1" id="KW-0812">Transmembrane</keyword>
<comment type="caution">
    <text evidence="2">The sequence shown here is derived from an EMBL/GenBank/DDBJ whole genome shotgun (WGS) entry which is preliminary data.</text>
</comment>
<evidence type="ECO:0000313" key="2">
    <source>
        <dbReference type="EMBL" id="CAE7260438.1"/>
    </source>
</evidence>
<dbReference type="EMBL" id="CAJNIZ010007691">
    <property type="protein sequence ID" value="CAE7260438.1"/>
    <property type="molecule type" value="Genomic_DNA"/>
</dbReference>
<protein>
    <submittedName>
        <fullName evidence="2">HERC2 protein</fullName>
    </submittedName>
</protein>
<proteinExistence type="predicted"/>
<feature type="transmembrane region" description="Helical" evidence="1">
    <location>
        <begin position="113"/>
        <end position="133"/>
    </location>
</feature>
<reference evidence="2" key="1">
    <citation type="submission" date="2021-02" db="EMBL/GenBank/DDBJ databases">
        <authorList>
            <person name="Dougan E. K."/>
            <person name="Rhodes N."/>
            <person name="Thang M."/>
            <person name="Chan C."/>
        </authorList>
    </citation>
    <scope>NUCLEOTIDE SEQUENCE</scope>
</reference>
<evidence type="ECO:0000256" key="1">
    <source>
        <dbReference type="SAM" id="Phobius"/>
    </source>
</evidence>
<keyword evidence="1" id="KW-1133">Transmembrane helix</keyword>
<feature type="non-terminal residue" evidence="2">
    <location>
        <position position="1"/>
    </location>
</feature>
<name>A0A812MDV8_SYMPI</name>
<feature type="transmembrane region" description="Helical" evidence="1">
    <location>
        <begin position="82"/>
        <end position="101"/>
    </location>
</feature>
<gene>
    <name evidence="2" type="primary">HERC2</name>
    <name evidence="2" type="ORF">SPIL2461_LOCUS5447</name>
</gene>
<organism evidence="2 3">
    <name type="scientific">Symbiodinium pilosum</name>
    <name type="common">Dinoflagellate</name>
    <dbReference type="NCBI Taxonomy" id="2952"/>
    <lineage>
        <taxon>Eukaryota</taxon>
        <taxon>Sar</taxon>
        <taxon>Alveolata</taxon>
        <taxon>Dinophyceae</taxon>
        <taxon>Suessiales</taxon>
        <taxon>Symbiodiniaceae</taxon>
        <taxon>Symbiodinium</taxon>
    </lineage>
</organism>